<sequence length="106" mass="11161">MLVSVRGEADLTNAARLESEVRRHLVPGEPLVLDLSLLTFMDSNGLRALENLDAVVHAQGGTLHLAGVHGIAARLLQVTGVWSRLDIHSGVAGAVRRALGRDAAPA</sequence>
<name>A0A1M4EGA4_9ACTN</name>
<protein>
    <recommendedName>
        <fullName evidence="1">STAS domain-containing protein</fullName>
    </recommendedName>
</protein>
<feature type="domain" description="STAS" evidence="1">
    <location>
        <begin position="1"/>
        <end position="98"/>
    </location>
</feature>
<dbReference type="PANTHER" id="PTHR33495">
    <property type="entry name" value="ANTI-SIGMA FACTOR ANTAGONIST TM_1081-RELATED-RELATED"/>
    <property type="match status" value="1"/>
</dbReference>
<dbReference type="CDD" id="cd07043">
    <property type="entry name" value="STAS_anti-anti-sigma_factors"/>
    <property type="match status" value="1"/>
</dbReference>
<dbReference type="InterPro" id="IPR002645">
    <property type="entry name" value="STAS_dom"/>
</dbReference>
<dbReference type="Gene3D" id="3.30.750.24">
    <property type="entry name" value="STAS domain"/>
    <property type="match status" value="1"/>
</dbReference>
<dbReference type="GO" id="GO:0043856">
    <property type="term" value="F:anti-sigma factor antagonist activity"/>
    <property type="evidence" value="ECO:0007669"/>
    <property type="project" value="TreeGrafter"/>
</dbReference>
<dbReference type="Pfam" id="PF01740">
    <property type="entry name" value="STAS"/>
    <property type="match status" value="1"/>
</dbReference>
<organism evidence="2">
    <name type="scientific">Nonomuraea gerenzanensis</name>
    <dbReference type="NCBI Taxonomy" id="93944"/>
    <lineage>
        <taxon>Bacteria</taxon>
        <taxon>Bacillati</taxon>
        <taxon>Actinomycetota</taxon>
        <taxon>Actinomycetes</taxon>
        <taxon>Streptosporangiales</taxon>
        <taxon>Streptosporangiaceae</taxon>
        <taxon>Nonomuraea</taxon>
    </lineage>
</organism>
<dbReference type="InterPro" id="IPR036513">
    <property type="entry name" value="STAS_dom_sf"/>
</dbReference>
<dbReference type="SUPFAM" id="SSF52091">
    <property type="entry name" value="SpoIIaa-like"/>
    <property type="match status" value="1"/>
</dbReference>
<reference evidence="2" key="1">
    <citation type="submission" date="2016-04" db="EMBL/GenBank/DDBJ databases">
        <authorList>
            <person name="Evans L.H."/>
            <person name="Alamgir A."/>
            <person name="Owens N."/>
            <person name="Weber N.D."/>
            <person name="Virtaneva K."/>
            <person name="Barbian K."/>
            <person name="Babar A."/>
            <person name="Rosenke K."/>
        </authorList>
    </citation>
    <scope>NUCLEOTIDE SEQUENCE</scope>
    <source>
        <strain evidence="2">Nono1</strain>
    </source>
</reference>
<dbReference type="PANTHER" id="PTHR33495:SF2">
    <property type="entry name" value="ANTI-SIGMA FACTOR ANTAGONIST TM_1081-RELATED"/>
    <property type="match status" value="1"/>
</dbReference>
<dbReference type="PROSITE" id="PS50801">
    <property type="entry name" value="STAS"/>
    <property type="match status" value="1"/>
</dbReference>
<accession>A0A1M4EGA4</accession>
<dbReference type="EMBL" id="LT559118">
    <property type="protein sequence ID" value="SBO97840.1"/>
    <property type="molecule type" value="Genomic_DNA"/>
</dbReference>
<proteinExistence type="predicted"/>
<dbReference type="AlphaFoldDB" id="A0A1M4EGA4"/>
<evidence type="ECO:0000259" key="1">
    <source>
        <dbReference type="PROSITE" id="PS50801"/>
    </source>
</evidence>
<evidence type="ECO:0000313" key="2">
    <source>
        <dbReference type="EMBL" id="SBO97840.1"/>
    </source>
</evidence>
<gene>
    <name evidence="2" type="ORF">BN4615_P7356</name>
</gene>